<protein>
    <submittedName>
        <fullName evidence="2">YvrJ protein family protein</fullName>
    </submittedName>
</protein>
<dbReference type="EMBL" id="BK014811">
    <property type="protein sequence ID" value="DAD76870.1"/>
    <property type="molecule type" value="Genomic_DNA"/>
</dbReference>
<feature type="transmembrane region" description="Helical" evidence="1">
    <location>
        <begin position="6"/>
        <end position="27"/>
    </location>
</feature>
<organism evidence="2">
    <name type="scientific">Podoviridae sp. ctq8112</name>
    <dbReference type="NCBI Taxonomy" id="2826579"/>
    <lineage>
        <taxon>Viruses</taxon>
        <taxon>Duplodnaviria</taxon>
        <taxon>Heunggongvirae</taxon>
        <taxon>Uroviricota</taxon>
        <taxon>Caudoviricetes</taxon>
    </lineage>
</organism>
<proteinExistence type="predicted"/>
<sequence>MNLSDIGTLIGSVGFPIVACCGMGWYINNTMQKFTDTMQKNTTALEKLLTVLRKDETNDGKNE</sequence>
<accession>A0A8S5M3U7</accession>
<name>A0A8S5M3U7_9CAUD</name>
<keyword evidence="1" id="KW-0472">Membrane</keyword>
<evidence type="ECO:0000256" key="1">
    <source>
        <dbReference type="SAM" id="Phobius"/>
    </source>
</evidence>
<keyword evidence="1" id="KW-1133">Transmembrane helix</keyword>
<reference evidence="2" key="1">
    <citation type="journal article" date="2021" name="Proc. Natl. Acad. Sci. U.S.A.">
        <title>A Catalog of Tens of Thousands of Viruses from Human Metagenomes Reveals Hidden Associations with Chronic Diseases.</title>
        <authorList>
            <person name="Tisza M.J."/>
            <person name="Buck C.B."/>
        </authorList>
    </citation>
    <scope>NUCLEOTIDE SEQUENCE</scope>
    <source>
        <strain evidence="2">Ctq8112</strain>
    </source>
</reference>
<keyword evidence="1" id="KW-0812">Transmembrane</keyword>
<evidence type="ECO:0000313" key="2">
    <source>
        <dbReference type="EMBL" id="DAD76870.1"/>
    </source>
</evidence>